<dbReference type="PANTHER" id="PTHR24291">
    <property type="entry name" value="CYTOCHROME P450 FAMILY 4"/>
    <property type="match status" value="1"/>
</dbReference>
<evidence type="ECO:0000256" key="4">
    <source>
        <dbReference type="ARBA" id="ARBA00022617"/>
    </source>
</evidence>
<dbReference type="AlphaFoldDB" id="A0A0K0E443"/>
<dbReference type="WBParaSite" id="SSTP_0000426100.1">
    <property type="protein sequence ID" value="SSTP_0000426100.1"/>
    <property type="gene ID" value="SSTP_0000426100"/>
</dbReference>
<evidence type="ECO:0000256" key="10">
    <source>
        <dbReference type="SAM" id="SignalP"/>
    </source>
</evidence>
<evidence type="ECO:0000256" key="3">
    <source>
        <dbReference type="ARBA" id="ARBA00010617"/>
    </source>
</evidence>
<dbReference type="InterPro" id="IPR001128">
    <property type="entry name" value="Cyt_P450"/>
</dbReference>
<evidence type="ECO:0000313" key="11">
    <source>
        <dbReference type="Proteomes" id="UP000035681"/>
    </source>
</evidence>
<comment type="cofactor">
    <cofactor evidence="1 8">
        <name>heme</name>
        <dbReference type="ChEBI" id="CHEBI:30413"/>
    </cofactor>
</comment>
<keyword evidence="5 8" id="KW-0479">Metal-binding</keyword>
<evidence type="ECO:0000313" key="12">
    <source>
        <dbReference type="WBParaSite" id="SSTP_0000426100.1"/>
    </source>
</evidence>
<comment type="similarity">
    <text evidence="3 9">Belongs to the cytochrome P450 family.</text>
</comment>
<proteinExistence type="inferred from homology"/>
<dbReference type="GO" id="GO:0005506">
    <property type="term" value="F:iron ion binding"/>
    <property type="evidence" value="ECO:0007669"/>
    <property type="project" value="InterPro"/>
</dbReference>
<dbReference type="Proteomes" id="UP000035681">
    <property type="component" value="Unplaced"/>
</dbReference>
<dbReference type="InterPro" id="IPR050196">
    <property type="entry name" value="Cytochrome_P450_Monoox"/>
</dbReference>
<dbReference type="PRINTS" id="PR00385">
    <property type="entry name" value="P450"/>
</dbReference>
<dbReference type="PANTHER" id="PTHR24291:SF128">
    <property type="entry name" value="CYTOCHROME P450"/>
    <property type="match status" value="1"/>
</dbReference>
<dbReference type="GO" id="GO:0004497">
    <property type="term" value="F:monooxygenase activity"/>
    <property type="evidence" value="ECO:0007669"/>
    <property type="project" value="UniProtKB-KW"/>
</dbReference>
<dbReference type="Pfam" id="PF00067">
    <property type="entry name" value="p450"/>
    <property type="match status" value="1"/>
</dbReference>
<sequence>MIILITTITLLFVFFSKNLKKLKCWYSERRRRIELGEKIPGPRGIPIFGNMFFLMGTPSEMKEKFDKESDIGFQNGDPLRRYWIGNNLLVYILRSDAAKVIFDSNIEISKGSMYNFFSDLLGEGLVTSDGDKWKERRRLITLTFHFNMLKGYFDVFNNESKVMIQNIQNFASNNEEVDIINYCKKITLDVICEAAMGVKLNTQNDPNNFYLEASQKLSDLFLNYFVNIFYRVSFLYYIFGDGIERYNNIMIMKEFSNSIIKQKIDEFEKNNKIPNDKTFLSNLLTLKNENNWSEEDVREEVDTFMFAGHDTTATLITFLWWSLACHQDIQENVYQEIYSIFGSEERDVLPEDLPKLVYLEMVIKETIRMYVIIPLFGRSLKNEIEVGGYVIPKGTDILFCPMHTNFNPKIFPDPHKFDPYRFLPENLAKRNAYDFTPFSAGPRNCIGQKFAMNEVKTIMIWLLRYFKITTKKDETFIDHSSIIFQRNKIIPVIFEKRL</sequence>
<evidence type="ECO:0000256" key="7">
    <source>
        <dbReference type="ARBA" id="ARBA00023033"/>
    </source>
</evidence>
<keyword evidence="6 8" id="KW-0408">Iron</keyword>
<dbReference type="InterPro" id="IPR017972">
    <property type="entry name" value="Cyt_P450_CS"/>
</dbReference>
<feature type="chain" id="PRO_5005327412" evidence="10">
    <location>
        <begin position="25"/>
        <end position="498"/>
    </location>
</feature>
<dbReference type="PRINTS" id="PR00465">
    <property type="entry name" value="EP450IV"/>
</dbReference>
<evidence type="ECO:0000256" key="5">
    <source>
        <dbReference type="ARBA" id="ARBA00022723"/>
    </source>
</evidence>
<dbReference type="SUPFAM" id="SSF48264">
    <property type="entry name" value="Cytochrome P450"/>
    <property type="match status" value="1"/>
</dbReference>
<reference evidence="12" key="1">
    <citation type="submission" date="2015-08" db="UniProtKB">
        <authorList>
            <consortium name="WormBaseParasite"/>
        </authorList>
    </citation>
    <scope>IDENTIFICATION</scope>
</reference>
<keyword evidence="10" id="KW-0732">Signal</keyword>
<accession>A0A0K0E443</accession>
<evidence type="ECO:0000256" key="2">
    <source>
        <dbReference type="ARBA" id="ARBA00003690"/>
    </source>
</evidence>
<dbReference type="InterPro" id="IPR002403">
    <property type="entry name" value="Cyt_P450_E_grp-IV"/>
</dbReference>
<evidence type="ECO:0000313" key="13">
    <source>
        <dbReference type="WBParaSite" id="TCONS_00005304.p1"/>
    </source>
</evidence>
<keyword evidence="7 9" id="KW-0503">Monooxygenase</keyword>
<keyword evidence="4 8" id="KW-0349">Heme</keyword>
<organism evidence="12">
    <name type="scientific">Strongyloides stercoralis</name>
    <name type="common">Threadworm</name>
    <dbReference type="NCBI Taxonomy" id="6248"/>
    <lineage>
        <taxon>Eukaryota</taxon>
        <taxon>Metazoa</taxon>
        <taxon>Ecdysozoa</taxon>
        <taxon>Nematoda</taxon>
        <taxon>Chromadorea</taxon>
        <taxon>Rhabditida</taxon>
        <taxon>Tylenchina</taxon>
        <taxon>Panagrolaimomorpha</taxon>
        <taxon>Strongyloidoidea</taxon>
        <taxon>Strongyloididae</taxon>
        <taxon>Strongyloides</taxon>
    </lineage>
</organism>
<comment type="function">
    <text evidence="2">May be involved in the metabolism of insect hormones and in the breakdown of synthetic insecticides.</text>
</comment>
<dbReference type="CDD" id="cd20628">
    <property type="entry name" value="CYP4"/>
    <property type="match status" value="1"/>
</dbReference>
<keyword evidence="9" id="KW-0560">Oxidoreductase</keyword>
<evidence type="ECO:0000256" key="1">
    <source>
        <dbReference type="ARBA" id="ARBA00001971"/>
    </source>
</evidence>
<feature type="signal peptide" evidence="10">
    <location>
        <begin position="1"/>
        <end position="24"/>
    </location>
</feature>
<keyword evidence="11" id="KW-1185">Reference proteome</keyword>
<dbReference type="STRING" id="6248.A0A0K0E443"/>
<dbReference type="WBParaSite" id="TCONS_00005304.p1">
    <property type="protein sequence ID" value="TCONS_00005304.p1"/>
    <property type="gene ID" value="XLOC_003628"/>
</dbReference>
<dbReference type="GO" id="GO:0016705">
    <property type="term" value="F:oxidoreductase activity, acting on paired donors, with incorporation or reduction of molecular oxygen"/>
    <property type="evidence" value="ECO:0007669"/>
    <property type="project" value="InterPro"/>
</dbReference>
<evidence type="ECO:0000256" key="6">
    <source>
        <dbReference type="ARBA" id="ARBA00023004"/>
    </source>
</evidence>
<dbReference type="PROSITE" id="PS00086">
    <property type="entry name" value="CYTOCHROME_P450"/>
    <property type="match status" value="1"/>
</dbReference>
<dbReference type="InterPro" id="IPR036396">
    <property type="entry name" value="Cyt_P450_sf"/>
</dbReference>
<evidence type="ECO:0000256" key="8">
    <source>
        <dbReference type="PIRSR" id="PIRSR602403-1"/>
    </source>
</evidence>
<feature type="binding site" description="axial binding residue" evidence="8">
    <location>
        <position position="445"/>
    </location>
    <ligand>
        <name>heme</name>
        <dbReference type="ChEBI" id="CHEBI:30413"/>
    </ligand>
    <ligandPart>
        <name>Fe</name>
        <dbReference type="ChEBI" id="CHEBI:18248"/>
    </ligandPart>
</feature>
<protein>
    <submittedName>
        <fullName evidence="12 13">Cytochrome P450</fullName>
    </submittedName>
</protein>
<evidence type="ECO:0000256" key="9">
    <source>
        <dbReference type="RuleBase" id="RU000461"/>
    </source>
</evidence>
<name>A0A0K0E443_STRER</name>
<dbReference type="GO" id="GO:0005789">
    <property type="term" value="C:endoplasmic reticulum membrane"/>
    <property type="evidence" value="ECO:0007669"/>
    <property type="project" value="UniProtKB-SubCell"/>
</dbReference>
<dbReference type="Gene3D" id="1.10.630.10">
    <property type="entry name" value="Cytochrome P450"/>
    <property type="match status" value="1"/>
</dbReference>
<dbReference type="GO" id="GO:0020037">
    <property type="term" value="F:heme binding"/>
    <property type="evidence" value="ECO:0007669"/>
    <property type="project" value="InterPro"/>
</dbReference>